<evidence type="ECO:0000313" key="1">
    <source>
        <dbReference type="EMBL" id="KAF2656419.1"/>
    </source>
</evidence>
<accession>A0A6A6T911</accession>
<organism evidence="1 2">
    <name type="scientific">Lophiostoma macrostomum CBS 122681</name>
    <dbReference type="NCBI Taxonomy" id="1314788"/>
    <lineage>
        <taxon>Eukaryota</taxon>
        <taxon>Fungi</taxon>
        <taxon>Dikarya</taxon>
        <taxon>Ascomycota</taxon>
        <taxon>Pezizomycotina</taxon>
        <taxon>Dothideomycetes</taxon>
        <taxon>Pleosporomycetidae</taxon>
        <taxon>Pleosporales</taxon>
        <taxon>Lophiostomataceae</taxon>
        <taxon>Lophiostoma</taxon>
    </lineage>
</organism>
<proteinExistence type="predicted"/>
<name>A0A6A6T911_9PLEO</name>
<dbReference type="OrthoDB" id="3219396at2759"/>
<sequence>MAHIDLLPNELLLEIGDRIRGPHRNSDLASLSLVSRRLRPIGQENLLCEPAFNLTHLHTFLRELGHHYYLIPKIKCLEILSSAKGRVPHQELLNVDLGAALEVEEYPALPCPWELFALSNFRARCVDVINYFLKEGDYRRNWHTALNADIVQALLGVLLVILPNLKSLHIGASWLMDWPIFSSLTPPGVKIVEPEGWDHKWLSPVLQKLQAELQALEFPADMAAFVAEYRTVALFDFRGFKKLKHLSLSSATFCSQTRQPPPNPARLLPTSLELLRMSECTPATINFMNEICLAKKHGKFPSLKRVELYFWSSVRIICSAARRRRDPHPVHDVRRMCADAEIELYLYFPMLKLSTRDLGRAPWSIREEGISKLKAVELAACSRNPLLDPRWLAPEPFELTSDLEGDIVMME</sequence>
<reference evidence="1" key="1">
    <citation type="journal article" date="2020" name="Stud. Mycol.">
        <title>101 Dothideomycetes genomes: a test case for predicting lifestyles and emergence of pathogens.</title>
        <authorList>
            <person name="Haridas S."/>
            <person name="Albert R."/>
            <person name="Binder M."/>
            <person name="Bloem J."/>
            <person name="Labutti K."/>
            <person name="Salamov A."/>
            <person name="Andreopoulos B."/>
            <person name="Baker S."/>
            <person name="Barry K."/>
            <person name="Bills G."/>
            <person name="Bluhm B."/>
            <person name="Cannon C."/>
            <person name="Castanera R."/>
            <person name="Culley D."/>
            <person name="Daum C."/>
            <person name="Ezra D."/>
            <person name="Gonzalez J."/>
            <person name="Henrissat B."/>
            <person name="Kuo A."/>
            <person name="Liang C."/>
            <person name="Lipzen A."/>
            <person name="Lutzoni F."/>
            <person name="Magnuson J."/>
            <person name="Mondo S."/>
            <person name="Nolan M."/>
            <person name="Ohm R."/>
            <person name="Pangilinan J."/>
            <person name="Park H.-J."/>
            <person name="Ramirez L."/>
            <person name="Alfaro M."/>
            <person name="Sun H."/>
            <person name="Tritt A."/>
            <person name="Yoshinaga Y."/>
            <person name="Zwiers L.-H."/>
            <person name="Turgeon B."/>
            <person name="Goodwin S."/>
            <person name="Spatafora J."/>
            <person name="Crous P."/>
            <person name="Grigoriev I."/>
        </authorList>
    </citation>
    <scope>NUCLEOTIDE SEQUENCE</scope>
    <source>
        <strain evidence="1">CBS 122681</strain>
    </source>
</reference>
<dbReference type="EMBL" id="MU004336">
    <property type="protein sequence ID" value="KAF2656419.1"/>
    <property type="molecule type" value="Genomic_DNA"/>
</dbReference>
<dbReference type="Proteomes" id="UP000799324">
    <property type="component" value="Unassembled WGS sequence"/>
</dbReference>
<dbReference type="SUPFAM" id="SSF52047">
    <property type="entry name" value="RNI-like"/>
    <property type="match status" value="1"/>
</dbReference>
<protein>
    <recommendedName>
        <fullName evidence="3">F-box domain-containing protein</fullName>
    </recommendedName>
</protein>
<keyword evidence="2" id="KW-1185">Reference proteome</keyword>
<dbReference type="AlphaFoldDB" id="A0A6A6T911"/>
<gene>
    <name evidence="1" type="ORF">K491DRAFT_757524</name>
</gene>
<evidence type="ECO:0000313" key="2">
    <source>
        <dbReference type="Proteomes" id="UP000799324"/>
    </source>
</evidence>
<evidence type="ECO:0008006" key="3">
    <source>
        <dbReference type="Google" id="ProtNLM"/>
    </source>
</evidence>